<dbReference type="AlphaFoldDB" id="A0A1G4B485"/>
<accession>A0A1G4B485</accession>
<dbReference type="RefSeq" id="XP_022473243.1">
    <property type="nucleotide sequence ID" value="XM_022620249.1"/>
</dbReference>
<dbReference type="InterPro" id="IPR001357">
    <property type="entry name" value="BRCT_dom"/>
</dbReference>
<organism evidence="2 3">
    <name type="scientific">Colletotrichum orchidophilum</name>
    <dbReference type="NCBI Taxonomy" id="1209926"/>
    <lineage>
        <taxon>Eukaryota</taxon>
        <taxon>Fungi</taxon>
        <taxon>Dikarya</taxon>
        <taxon>Ascomycota</taxon>
        <taxon>Pezizomycotina</taxon>
        <taxon>Sordariomycetes</taxon>
        <taxon>Hypocreomycetidae</taxon>
        <taxon>Glomerellales</taxon>
        <taxon>Glomerellaceae</taxon>
        <taxon>Colletotrichum</taxon>
    </lineage>
</organism>
<keyword evidence="3" id="KW-1185">Reference proteome</keyword>
<dbReference type="GeneID" id="34561759"/>
<dbReference type="STRING" id="1209926.A0A1G4B485"/>
<name>A0A1G4B485_9PEZI</name>
<dbReference type="SUPFAM" id="SSF52113">
    <property type="entry name" value="BRCT domain"/>
    <property type="match status" value="1"/>
</dbReference>
<evidence type="ECO:0000313" key="3">
    <source>
        <dbReference type="Proteomes" id="UP000176998"/>
    </source>
</evidence>
<feature type="domain" description="BRCT" evidence="1">
    <location>
        <begin position="1"/>
        <end position="105"/>
    </location>
</feature>
<dbReference type="InterPro" id="IPR036420">
    <property type="entry name" value="BRCT_dom_sf"/>
</dbReference>
<dbReference type="Gene3D" id="3.40.50.10190">
    <property type="entry name" value="BRCT domain"/>
    <property type="match status" value="1"/>
</dbReference>
<dbReference type="PROSITE" id="PS50172">
    <property type="entry name" value="BRCT"/>
    <property type="match status" value="1"/>
</dbReference>
<comment type="caution">
    <text evidence="2">The sequence shown here is derived from an EMBL/GenBank/DDBJ whole genome shotgun (WGS) entry which is preliminary data.</text>
</comment>
<dbReference type="EMBL" id="MJBS01000074">
    <property type="protein sequence ID" value="OHE96082.1"/>
    <property type="molecule type" value="Genomic_DNA"/>
</dbReference>
<evidence type="ECO:0000313" key="2">
    <source>
        <dbReference type="EMBL" id="OHE96082.1"/>
    </source>
</evidence>
<protein>
    <recommendedName>
        <fullName evidence="1">BRCT domain-containing protein</fullName>
    </recommendedName>
</protein>
<proteinExistence type="predicted"/>
<dbReference type="CDD" id="cd00027">
    <property type="entry name" value="BRCT"/>
    <property type="match status" value="1"/>
</dbReference>
<gene>
    <name evidence="2" type="ORF">CORC01_08619</name>
</gene>
<evidence type="ECO:0000259" key="1">
    <source>
        <dbReference type="PROSITE" id="PS50172"/>
    </source>
</evidence>
<dbReference type="Pfam" id="PF00533">
    <property type="entry name" value="BRCT"/>
    <property type="match status" value="1"/>
</dbReference>
<dbReference type="OrthoDB" id="342264at2759"/>
<sequence length="389" mass="45609">MVRAVFKNMIIAAAGAFPSDCPSEHAAKEWTEQRGGRFSSDLDDSVTHLICTDEDFKIKYKQIRIKEAERRNRRKGSKKIRILSWDWFRFSCTRNRRLRIRDYDFSAMRTKENERMRKFRAAALAYKWIHPDLFRIWKDKSSFEYKVDLFRTSEDEDGALHEKYELYLFESHASKPHMYWFGAKLFHKKDDGKWHERGIERPNISSSLFKTEYARFRKFFELKTGIRWEDRVIKAGTREKILFSYSPPTDGKPVGGKMTGALYDKCVSSNRAWLRRWTDLFGDELPLDIQIGDECKNILNGIIDRVCASLEMDTKVEDECKDILNSITDEVCASLEMEAKEEESLYENDTYNSEIDKHGTADALLDLVGMGRSAPDFKDNDMESYVENL</sequence>
<dbReference type="Proteomes" id="UP000176998">
    <property type="component" value="Unassembled WGS sequence"/>
</dbReference>
<reference evidence="2 3" key="1">
    <citation type="submission" date="2016-09" db="EMBL/GenBank/DDBJ databases">
        <authorList>
            <person name="Capua I."/>
            <person name="De Benedictis P."/>
            <person name="Joannis T."/>
            <person name="Lombin L.H."/>
            <person name="Cattoli G."/>
        </authorList>
    </citation>
    <scope>NUCLEOTIDE SEQUENCE [LARGE SCALE GENOMIC DNA]</scope>
    <source>
        <strain evidence="2 3">IMI 309357</strain>
    </source>
</reference>